<dbReference type="AlphaFoldDB" id="A0A1H7YJK0"/>
<organism evidence="2 3">
    <name type="scientific">Sphingomonas gellani</name>
    <dbReference type="NCBI Taxonomy" id="1166340"/>
    <lineage>
        <taxon>Bacteria</taxon>
        <taxon>Pseudomonadati</taxon>
        <taxon>Pseudomonadota</taxon>
        <taxon>Alphaproteobacteria</taxon>
        <taxon>Sphingomonadales</taxon>
        <taxon>Sphingomonadaceae</taxon>
        <taxon>Sphingomonas</taxon>
    </lineage>
</organism>
<sequence>MANPILPPPSRSLNPNAFAGVVYGLAVSMLIWAALALLFLAF</sequence>
<evidence type="ECO:0000256" key="1">
    <source>
        <dbReference type="SAM" id="Phobius"/>
    </source>
</evidence>
<keyword evidence="1" id="KW-0812">Transmembrane</keyword>
<gene>
    <name evidence="2" type="ORF">SAMN05192583_0290</name>
</gene>
<protein>
    <submittedName>
        <fullName evidence="2">Uncharacterized protein</fullName>
    </submittedName>
</protein>
<reference evidence="3" key="1">
    <citation type="submission" date="2016-10" db="EMBL/GenBank/DDBJ databases">
        <authorList>
            <person name="Varghese N."/>
            <person name="Submissions S."/>
        </authorList>
    </citation>
    <scope>NUCLEOTIDE SEQUENCE [LARGE SCALE GENOMIC DNA]</scope>
    <source>
        <strain evidence="3">S6-262</strain>
    </source>
</reference>
<dbReference type="Proteomes" id="UP000199206">
    <property type="component" value="Unassembled WGS sequence"/>
</dbReference>
<dbReference type="STRING" id="1166340.SAMN05192583_0290"/>
<keyword evidence="1" id="KW-0472">Membrane</keyword>
<dbReference type="EMBL" id="FOCF01000001">
    <property type="protein sequence ID" value="SEM46133.1"/>
    <property type="molecule type" value="Genomic_DNA"/>
</dbReference>
<feature type="transmembrane region" description="Helical" evidence="1">
    <location>
        <begin position="20"/>
        <end position="41"/>
    </location>
</feature>
<dbReference type="RefSeq" id="WP_280139199.1">
    <property type="nucleotide sequence ID" value="NZ_FOCF01000001.1"/>
</dbReference>
<proteinExistence type="predicted"/>
<keyword evidence="1" id="KW-1133">Transmembrane helix</keyword>
<accession>A0A1H7YJK0</accession>
<name>A0A1H7YJK0_9SPHN</name>
<evidence type="ECO:0000313" key="2">
    <source>
        <dbReference type="EMBL" id="SEM46133.1"/>
    </source>
</evidence>
<evidence type="ECO:0000313" key="3">
    <source>
        <dbReference type="Proteomes" id="UP000199206"/>
    </source>
</evidence>
<keyword evidence="3" id="KW-1185">Reference proteome</keyword>